<reference evidence="2 3" key="1">
    <citation type="submission" date="2023-09" db="EMBL/GenBank/DDBJ databases">
        <title>Whole genome shotgun sequencing (WGS) of Bosea sp. ZW T0_25, isolated from stored onions (Allium cepa).</title>
        <authorList>
            <person name="Stoll D.A."/>
            <person name="Huch M."/>
        </authorList>
    </citation>
    <scope>NUCLEOTIDE SEQUENCE [LARGE SCALE GENOMIC DNA]</scope>
    <source>
        <strain evidence="2 3">ZW T0_25</strain>
    </source>
</reference>
<keyword evidence="1" id="KW-1133">Transmembrane helix</keyword>
<accession>A0ABU3S9J3</accession>
<dbReference type="RefSeq" id="WP_316019260.1">
    <property type="nucleotide sequence ID" value="NZ_JAWDID010000024.1"/>
</dbReference>
<evidence type="ECO:0000256" key="1">
    <source>
        <dbReference type="SAM" id="Phobius"/>
    </source>
</evidence>
<dbReference type="Proteomes" id="UP001254257">
    <property type="component" value="Unassembled WGS sequence"/>
</dbReference>
<feature type="transmembrane region" description="Helical" evidence="1">
    <location>
        <begin position="12"/>
        <end position="32"/>
    </location>
</feature>
<evidence type="ECO:0000313" key="2">
    <source>
        <dbReference type="EMBL" id="MDU0341438.1"/>
    </source>
</evidence>
<gene>
    <name evidence="2" type="ORF">RKE40_16185</name>
</gene>
<feature type="transmembrane region" description="Helical" evidence="1">
    <location>
        <begin position="192"/>
        <end position="212"/>
    </location>
</feature>
<keyword evidence="1" id="KW-0812">Transmembrane</keyword>
<dbReference type="Pfam" id="PF14023">
    <property type="entry name" value="Bestrophin-like"/>
    <property type="match status" value="1"/>
</dbReference>
<protein>
    <recommendedName>
        <fullName evidence="4">DUF4239 domain-containing protein</fullName>
    </recommendedName>
</protein>
<proteinExistence type="predicted"/>
<evidence type="ECO:0008006" key="4">
    <source>
        <dbReference type="Google" id="ProtNLM"/>
    </source>
</evidence>
<sequence length="266" mass="28902">MLIAFHQLPLAAMFLVVWAISTAICWLLIGFVRFAVPRMGYRLSEPLPIRDSLINACGALFALIVAFSAAGIWNDAVSARTAVQREADAVENALVVSAGLPDEVQSQLNGGLEAYLKDVIAVDWPAMAKSTSLEDAVFDQSEKHLLGAIDLIARQNRLLANGTSYSPLLGQLLEIRHARLARLAASRAGTTWAQWSAMWLISTATLLLILICHSHTFRMQILASHIYVLVAAAAYFVVLAHDRPFVGKISIQPTAMQGLVTQLASK</sequence>
<comment type="caution">
    <text evidence="2">The sequence shown here is derived from an EMBL/GenBank/DDBJ whole genome shotgun (WGS) entry which is preliminary data.</text>
</comment>
<keyword evidence="1" id="KW-0472">Membrane</keyword>
<dbReference type="EMBL" id="JAWDID010000024">
    <property type="protein sequence ID" value="MDU0341438.1"/>
    <property type="molecule type" value="Genomic_DNA"/>
</dbReference>
<keyword evidence="3" id="KW-1185">Reference proteome</keyword>
<organism evidence="2 3">
    <name type="scientific">Bosea rubneri</name>
    <dbReference type="NCBI Taxonomy" id="3075434"/>
    <lineage>
        <taxon>Bacteria</taxon>
        <taxon>Pseudomonadati</taxon>
        <taxon>Pseudomonadota</taxon>
        <taxon>Alphaproteobacteria</taxon>
        <taxon>Hyphomicrobiales</taxon>
        <taxon>Boseaceae</taxon>
        <taxon>Bosea</taxon>
    </lineage>
</organism>
<evidence type="ECO:0000313" key="3">
    <source>
        <dbReference type="Proteomes" id="UP001254257"/>
    </source>
</evidence>
<feature type="transmembrane region" description="Helical" evidence="1">
    <location>
        <begin position="53"/>
        <end position="73"/>
    </location>
</feature>
<dbReference type="InterPro" id="IPR025333">
    <property type="entry name" value="DUF4239"/>
</dbReference>
<feature type="transmembrane region" description="Helical" evidence="1">
    <location>
        <begin position="219"/>
        <end position="238"/>
    </location>
</feature>
<name>A0ABU3S9J3_9HYPH</name>